<dbReference type="GO" id="GO:0008474">
    <property type="term" value="F:palmitoyl-(protein) hydrolase activity"/>
    <property type="evidence" value="ECO:0007669"/>
    <property type="project" value="UniProtKB-EC"/>
</dbReference>
<dbReference type="PANTHER" id="PTHR16138">
    <property type="entry name" value="MYCOPHENOLIC ACID ACYL-GLUCURONIDE ESTERASE, MITOCHONDRIAL"/>
    <property type="match status" value="1"/>
</dbReference>
<dbReference type="GO" id="GO:0102390">
    <property type="term" value="F:mycophenolic acid acyl-glucuronide esterase activity"/>
    <property type="evidence" value="ECO:0007669"/>
    <property type="project" value="UniProtKB-EC"/>
</dbReference>
<proteinExistence type="predicted"/>
<evidence type="ECO:0000256" key="4">
    <source>
        <dbReference type="ARBA" id="ARBA00039132"/>
    </source>
</evidence>
<evidence type="ECO:0000256" key="2">
    <source>
        <dbReference type="ARBA" id="ARBA00022801"/>
    </source>
</evidence>
<evidence type="ECO:0000313" key="14">
    <source>
        <dbReference type="Proteomes" id="UP000503336"/>
    </source>
</evidence>
<dbReference type="Proteomes" id="UP000503336">
    <property type="component" value="Chromosome"/>
</dbReference>
<keyword evidence="2 13" id="KW-0378">Hydrolase</keyword>
<dbReference type="Pfam" id="PF00561">
    <property type="entry name" value="Abhydrolase_1"/>
    <property type="match status" value="1"/>
</dbReference>
<dbReference type="Gene3D" id="3.40.50.1820">
    <property type="entry name" value="alpha/beta hydrolase"/>
    <property type="match status" value="1"/>
</dbReference>
<dbReference type="KEGG" id="hdh:G5B40_16695"/>
<evidence type="ECO:0000256" key="7">
    <source>
        <dbReference type="ARBA" id="ARBA00042645"/>
    </source>
</evidence>
<dbReference type="InterPro" id="IPR029058">
    <property type="entry name" value="AB_hydrolase_fold"/>
</dbReference>
<comment type="catalytic activity">
    <reaction evidence="11">
        <text>mycophenolic acid O-acyl-beta-D-glucuronide + H2O = mycophenolate + D-glucuronate + H(+)</text>
        <dbReference type="Rhea" id="RHEA:34179"/>
        <dbReference type="ChEBI" id="CHEBI:15377"/>
        <dbReference type="ChEBI" id="CHEBI:15378"/>
        <dbReference type="ChEBI" id="CHEBI:58720"/>
        <dbReference type="ChEBI" id="CHEBI:62932"/>
        <dbReference type="ChEBI" id="CHEBI:66982"/>
        <dbReference type="EC" id="3.1.1.93"/>
    </reaction>
    <physiologicalReaction direction="left-to-right" evidence="11">
        <dbReference type="Rhea" id="RHEA:34180"/>
    </physiologicalReaction>
</comment>
<gene>
    <name evidence="13" type="ORF">G5B40_16695</name>
</gene>
<evidence type="ECO:0000256" key="6">
    <source>
        <dbReference type="ARBA" id="ARBA00041520"/>
    </source>
</evidence>
<dbReference type="InterPro" id="IPR052382">
    <property type="entry name" value="ABHD10_acyl-thioesterase"/>
</dbReference>
<evidence type="ECO:0000259" key="12">
    <source>
        <dbReference type="Pfam" id="PF00561"/>
    </source>
</evidence>
<evidence type="ECO:0000256" key="5">
    <source>
        <dbReference type="ARBA" id="ARBA00039314"/>
    </source>
</evidence>
<dbReference type="SUPFAM" id="SSF53474">
    <property type="entry name" value="alpha/beta-Hydrolases"/>
    <property type="match status" value="1"/>
</dbReference>
<evidence type="ECO:0000256" key="9">
    <source>
        <dbReference type="ARBA" id="ARBA00046047"/>
    </source>
</evidence>
<evidence type="ECO:0000256" key="8">
    <source>
        <dbReference type="ARBA" id="ARBA00042704"/>
    </source>
</evidence>
<organism evidence="13 14">
    <name type="scientific">Pikeienuella piscinae</name>
    <dbReference type="NCBI Taxonomy" id="2748098"/>
    <lineage>
        <taxon>Bacteria</taxon>
        <taxon>Pseudomonadati</taxon>
        <taxon>Pseudomonadota</taxon>
        <taxon>Alphaproteobacteria</taxon>
        <taxon>Rhodobacterales</taxon>
        <taxon>Paracoccaceae</taxon>
        <taxon>Pikeienuella</taxon>
    </lineage>
</organism>
<dbReference type="EMBL" id="CP049056">
    <property type="protein sequence ID" value="QIE56933.1"/>
    <property type="molecule type" value="Genomic_DNA"/>
</dbReference>
<dbReference type="AlphaFoldDB" id="A0A7L5C0L9"/>
<dbReference type="InterPro" id="IPR000073">
    <property type="entry name" value="AB_hydrolase_1"/>
</dbReference>
<dbReference type="EC" id="3.1.1.93" evidence="4"/>
<comment type="function">
    <text evidence="9">Acts as an acyl-protein thioesterase that hydrolyzes fatty acids from acylated residues in proteins. Regulates the mitochondrial S-depalmitoylation of the nucleophilic active site residue of peroxiredoxin-5/PRDX5, a key antioxidant protein, therefore modulating mitochondrial antioxidant ability. Also catalyzes the deglucuronidation of mycophenolic acid acyl-glucuronide, an active metabolite of the immunosuppressant drug mycophenolate.</text>
</comment>
<dbReference type="EC" id="3.1.2.22" evidence="1"/>
<feature type="domain" description="AB hydrolase-1" evidence="12">
    <location>
        <begin position="55"/>
        <end position="153"/>
    </location>
</feature>
<keyword evidence="14" id="KW-1185">Reference proteome</keyword>
<dbReference type="RefSeq" id="WP_165100928.1">
    <property type="nucleotide sequence ID" value="NZ_CP049056.1"/>
</dbReference>
<dbReference type="PANTHER" id="PTHR16138:SF7">
    <property type="entry name" value="PALMITOYL-PROTEIN THIOESTERASE ABHD10, MITOCHONDRIAL"/>
    <property type="match status" value="1"/>
</dbReference>
<accession>A0A7L5C0L9</accession>
<evidence type="ECO:0000313" key="13">
    <source>
        <dbReference type="EMBL" id="QIE56933.1"/>
    </source>
</evidence>
<name>A0A7L5C0L9_9RHOB</name>
<evidence type="ECO:0000256" key="3">
    <source>
        <dbReference type="ARBA" id="ARBA00022946"/>
    </source>
</evidence>
<keyword evidence="3" id="KW-0809">Transit peptide</keyword>
<protein>
    <recommendedName>
        <fullName evidence="5">Palmitoyl-protein thioesterase ABHD10, mitochondrial</fullName>
        <ecNumber evidence="4">3.1.1.93</ecNumber>
        <ecNumber evidence="1">3.1.2.22</ecNumber>
    </recommendedName>
    <alternativeName>
        <fullName evidence="7">Acyl-protein thioesterase ABHD10</fullName>
    </alternativeName>
    <alternativeName>
        <fullName evidence="8">Alpha/beta hydrolase domain-containing protein 10</fullName>
    </alternativeName>
    <alternativeName>
        <fullName evidence="6">Mycophenolic acid acyl-glucuronide esterase, mitochondrial</fullName>
    </alternativeName>
</protein>
<evidence type="ECO:0000256" key="10">
    <source>
        <dbReference type="ARBA" id="ARBA00047409"/>
    </source>
</evidence>
<reference evidence="13 14" key="1">
    <citation type="submission" date="2020-02" db="EMBL/GenBank/DDBJ databases">
        <title>complete genome sequence of Rhodobacteraceae bacterium.</title>
        <authorList>
            <person name="Park J."/>
            <person name="Kim Y.-S."/>
            <person name="Kim K.-H."/>
        </authorList>
    </citation>
    <scope>NUCLEOTIDE SEQUENCE [LARGE SCALE GENOMIC DNA]</scope>
    <source>
        <strain evidence="13 14">RR4-56</strain>
    </source>
</reference>
<comment type="catalytic activity">
    <reaction evidence="10">
        <text>S-hexadecanoyl-L-cysteinyl-[protein] + H2O = L-cysteinyl-[protein] + hexadecanoate + H(+)</text>
        <dbReference type="Rhea" id="RHEA:19233"/>
        <dbReference type="Rhea" id="RHEA-COMP:10131"/>
        <dbReference type="Rhea" id="RHEA-COMP:11032"/>
        <dbReference type="ChEBI" id="CHEBI:7896"/>
        <dbReference type="ChEBI" id="CHEBI:15377"/>
        <dbReference type="ChEBI" id="CHEBI:15378"/>
        <dbReference type="ChEBI" id="CHEBI:29950"/>
        <dbReference type="ChEBI" id="CHEBI:74151"/>
        <dbReference type="EC" id="3.1.2.22"/>
    </reaction>
    <physiologicalReaction direction="left-to-right" evidence="10">
        <dbReference type="Rhea" id="RHEA:19234"/>
    </physiologicalReaction>
</comment>
<sequence length="262" mass="27732">MSTPTYLDLGPDRRIAHVRTKAQGAGRAAPGVVFLGGFRSDMEGTKALALEAWARREGHAFLRFDYRGHGASSGAFEDGCVGDWADDAIQAVTRLTEGPQVVVGSSMGGWIALLLARAAPARVAALVGVAAAPDFTVEMAASMNEAARAEMAATGLWRRPSAYSDDPYPITRKLIEDGARNLVLDAPLRVGFPVRLLQGTADEDVSVDVAMRLLGHVEGPDTRLTLVKGADHRFSGAREIDLLIATVEEAGLVAQKGISSPE</sequence>
<evidence type="ECO:0000256" key="11">
    <source>
        <dbReference type="ARBA" id="ARBA00047972"/>
    </source>
</evidence>
<evidence type="ECO:0000256" key="1">
    <source>
        <dbReference type="ARBA" id="ARBA00012423"/>
    </source>
</evidence>